<accession>A0ABP9MUI4</accession>
<dbReference type="Proteomes" id="UP001501525">
    <property type="component" value="Unassembled WGS sequence"/>
</dbReference>
<dbReference type="RefSeq" id="WP_345097276.1">
    <property type="nucleotide sequence ID" value="NZ_BAABIY010000089.1"/>
</dbReference>
<organism evidence="1 2">
    <name type="scientific">Bartonella acomydis</name>
    <dbReference type="NCBI Taxonomy" id="686234"/>
    <lineage>
        <taxon>Bacteria</taxon>
        <taxon>Pseudomonadati</taxon>
        <taxon>Pseudomonadota</taxon>
        <taxon>Alphaproteobacteria</taxon>
        <taxon>Hyphomicrobiales</taxon>
        <taxon>Bartonellaceae</taxon>
        <taxon>Bartonella</taxon>
    </lineage>
</organism>
<reference evidence="2" key="1">
    <citation type="journal article" date="2019" name="Int. J. Syst. Evol. Microbiol.">
        <title>The Global Catalogue of Microorganisms (GCM) 10K type strain sequencing project: providing services to taxonomists for standard genome sequencing and annotation.</title>
        <authorList>
            <consortium name="The Broad Institute Genomics Platform"/>
            <consortium name="The Broad Institute Genome Sequencing Center for Infectious Disease"/>
            <person name="Wu L."/>
            <person name="Ma J."/>
        </authorList>
    </citation>
    <scope>NUCLEOTIDE SEQUENCE [LARGE SCALE GENOMIC DNA]</scope>
    <source>
        <strain evidence="2">JCM 17706</strain>
    </source>
</reference>
<evidence type="ECO:0000313" key="2">
    <source>
        <dbReference type="Proteomes" id="UP001501525"/>
    </source>
</evidence>
<gene>
    <name evidence="1" type="ORF">GCM10023260_13590</name>
</gene>
<name>A0ABP9MUI4_9HYPH</name>
<protein>
    <submittedName>
        <fullName evidence="1">Baseplate J/gp47 family protein</fullName>
    </submittedName>
</protein>
<sequence>MKNLANPEIISELSFEEIRAANIEHLKELLPSYTFLESDPALKIIEAFSYRELLLRQRINEAARNNILDFAKEEALDALGNWHGVQRMDGESDERYRERIRLHTRSGKGSGTEPYYKFIALSADNRVKDAIIYRKGKKPTIHVAIFGNNEEETASQDLLDKVSQALHDKNVIMTNDTILVHAAVAKVVDLTADVWLLPETALTVLTQMEANLRTAWKQEQALGRELSLSWWISKLMIPGVQKVIAVEPTTDNAVSDEEVLSIGKVTLNFKGRAR</sequence>
<dbReference type="InterPro" id="IPR014507">
    <property type="entry name" value="Baseplate_assembly_J_pred"/>
</dbReference>
<evidence type="ECO:0000313" key="1">
    <source>
        <dbReference type="EMBL" id="GAA5101989.1"/>
    </source>
</evidence>
<comment type="caution">
    <text evidence="1">The sequence shown here is derived from an EMBL/GenBank/DDBJ whole genome shotgun (WGS) entry which is preliminary data.</text>
</comment>
<proteinExistence type="predicted"/>
<dbReference type="PIRSF" id="PIRSF020481">
    <property type="entry name" value="BAP"/>
    <property type="match status" value="1"/>
</dbReference>
<dbReference type="EMBL" id="BAABIY010000089">
    <property type="protein sequence ID" value="GAA5101989.1"/>
    <property type="molecule type" value="Genomic_DNA"/>
</dbReference>
<keyword evidence="2" id="KW-1185">Reference proteome</keyword>